<protein>
    <recommendedName>
        <fullName evidence="3">Chitooligosaccharide deacetylase</fullName>
    </recommendedName>
    <alternativeName>
        <fullName evidence="5">Nodulation protein B</fullName>
    </alternativeName>
</protein>
<dbReference type="Gene3D" id="1.10.3330.10">
    <property type="entry name" value="Oxo-4-hydroxy-4-carboxy-5-ureidoimidazoline decarboxylase"/>
    <property type="match status" value="1"/>
</dbReference>
<dbReference type="PROSITE" id="PS51677">
    <property type="entry name" value="NODB"/>
    <property type="match status" value="1"/>
</dbReference>
<dbReference type="Proteomes" id="UP001157355">
    <property type="component" value="Unassembled WGS sequence"/>
</dbReference>
<evidence type="ECO:0000256" key="1">
    <source>
        <dbReference type="ARBA" id="ARBA00003236"/>
    </source>
</evidence>
<dbReference type="Gene3D" id="3.20.20.370">
    <property type="entry name" value="Glycoside hydrolase/deacetylase"/>
    <property type="match status" value="1"/>
</dbReference>
<evidence type="ECO:0000256" key="2">
    <source>
        <dbReference type="ARBA" id="ARBA00010973"/>
    </source>
</evidence>
<dbReference type="InterPro" id="IPR017625">
    <property type="entry name" value="PuuE"/>
</dbReference>
<dbReference type="PANTHER" id="PTHR43123:SF1">
    <property type="entry name" value="POLYSACCHARIDE DEACETYLASE-RELATED"/>
    <property type="match status" value="1"/>
</dbReference>
<accession>A0AA37X1A5</accession>
<sequence>MSRYPRDFRGHGPDAPDAQWPGGAKIAVSLVLNYEEGGENNILHGDAGSEAFLSDIAGAAPWPGQRHWNMESIYDYGARAGFWRLHRLFTGMDIPVTIYGVSTALARNPEQVAAMKSAGWEIASHGLKWVDHRDMPIDEERAQIAESIRLHTEVVGEPPRGWYTGRCSVNTVDLTAETGQFDWISDTYDDDLPYWREVGDRDQLVIPYTLEANDMRFATAPGYIEGQQFFQYLKDSFDTLYAEGEAGRAKMFSIGLHCRLIGRPGKIAGLKRFLDYAKSHNHVWFPRRIEIADHWAKVHPHKRFSRPSQMTREAFVAAYGSIFEHSPWIADRAFDLELGPAHDSATGLHNALARIFRSASPEERLQVLQAHPDLAGKLAAAKQLTEASSAEQASAALDALTDAERSTFQSLNAQYTQKHGFPFIIAVRDHSKAQILQAFQNRIAHDTETEFQTACKNVERIAALRLKDILP</sequence>
<dbReference type="GO" id="GO:0000255">
    <property type="term" value="P:allantoin metabolic process"/>
    <property type="evidence" value="ECO:0007669"/>
    <property type="project" value="InterPro"/>
</dbReference>
<dbReference type="Pfam" id="PF01522">
    <property type="entry name" value="Polysacc_deac_1"/>
    <property type="match status" value="1"/>
</dbReference>
<feature type="domain" description="NodB homology" evidence="6">
    <location>
        <begin position="68"/>
        <end position="286"/>
    </location>
</feature>
<name>A0AA37X1A5_9RHOB</name>
<gene>
    <name evidence="7" type="ORF">GCM10010873_15590</name>
</gene>
<evidence type="ECO:0000256" key="3">
    <source>
        <dbReference type="ARBA" id="ARBA00020071"/>
    </source>
</evidence>
<evidence type="ECO:0000259" key="6">
    <source>
        <dbReference type="PROSITE" id="PS51677"/>
    </source>
</evidence>
<dbReference type="InterPro" id="IPR002509">
    <property type="entry name" value="NODB_dom"/>
</dbReference>
<comment type="function">
    <text evidence="1">Is involved in generating a small heat-stable compound (Nod), an acylated oligomer of N-acetylglucosamine, that stimulates mitosis in various plant protoplasts.</text>
</comment>
<dbReference type="InterPro" id="IPR011330">
    <property type="entry name" value="Glyco_hydro/deAcase_b/a-brl"/>
</dbReference>
<comment type="caution">
    <text evidence="7">The sequence shown here is derived from an EMBL/GenBank/DDBJ whole genome shotgun (WGS) entry which is preliminary data.</text>
</comment>
<dbReference type="CDD" id="cd10977">
    <property type="entry name" value="CE4_PuuE_SpCDA1"/>
    <property type="match status" value="1"/>
</dbReference>
<dbReference type="GO" id="GO:0005975">
    <property type="term" value="P:carbohydrate metabolic process"/>
    <property type="evidence" value="ECO:0007669"/>
    <property type="project" value="InterPro"/>
</dbReference>
<evidence type="ECO:0000313" key="7">
    <source>
        <dbReference type="EMBL" id="GLS86585.1"/>
    </source>
</evidence>
<keyword evidence="8" id="KW-1185">Reference proteome</keyword>
<dbReference type="NCBIfam" id="TIGR03212">
    <property type="entry name" value="uraD_N-term-dom"/>
    <property type="match status" value="1"/>
</dbReference>
<dbReference type="NCBIfam" id="TIGR03164">
    <property type="entry name" value="UHCUDC"/>
    <property type="match status" value="1"/>
</dbReference>
<dbReference type="Pfam" id="PF09349">
    <property type="entry name" value="OHCU_decarbox"/>
    <property type="match status" value="1"/>
</dbReference>
<dbReference type="EMBL" id="BSPP01000005">
    <property type="protein sequence ID" value="GLS86585.1"/>
    <property type="molecule type" value="Genomic_DNA"/>
</dbReference>
<organism evidence="7 8">
    <name type="scientific">Cypionkella aquatica</name>
    <dbReference type="NCBI Taxonomy" id="1756042"/>
    <lineage>
        <taxon>Bacteria</taxon>
        <taxon>Pseudomonadati</taxon>
        <taxon>Pseudomonadota</taxon>
        <taxon>Alphaproteobacteria</taxon>
        <taxon>Rhodobacterales</taxon>
        <taxon>Paracoccaceae</taxon>
        <taxon>Cypionkella</taxon>
    </lineage>
</organism>
<dbReference type="SUPFAM" id="SSF88713">
    <property type="entry name" value="Glycoside hydrolase/deacetylase"/>
    <property type="match status" value="1"/>
</dbReference>
<dbReference type="PANTHER" id="PTHR43123">
    <property type="entry name" value="POLYSACCHARIDE DEACETYLASE-RELATED"/>
    <property type="match status" value="1"/>
</dbReference>
<dbReference type="RefSeq" id="WP_284324805.1">
    <property type="nucleotide sequence ID" value="NZ_BSPP01000005.1"/>
</dbReference>
<dbReference type="InterPro" id="IPR018020">
    <property type="entry name" value="OHCU_decarboxylase"/>
</dbReference>
<keyword evidence="4" id="KW-0659">Purine metabolism</keyword>
<evidence type="ECO:0000256" key="5">
    <source>
        <dbReference type="ARBA" id="ARBA00032976"/>
    </source>
</evidence>
<comment type="similarity">
    <text evidence="2">Belongs to the polysaccharide deacetylase family.</text>
</comment>
<dbReference type="GO" id="GO:0006144">
    <property type="term" value="P:purine nucleobase metabolic process"/>
    <property type="evidence" value="ECO:0007669"/>
    <property type="project" value="UniProtKB-KW"/>
</dbReference>
<dbReference type="InterPro" id="IPR017580">
    <property type="entry name" value="OHCU_decarboxylase-1"/>
</dbReference>
<dbReference type="InterPro" id="IPR036778">
    <property type="entry name" value="OHCU_decarboxylase_sf"/>
</dbReference>
<evidence type="ECO:0000256" key="4">
    <source>
        <dbReference type="ARBA" id="ARBA00022631"/>
    </source>
</evidence>
<proteinExistence type="inferred from homology"/>
<dbReference type="GO" id="GO:0016810">
    <property type="term" value="F:hydrolase activity, acting on carbon-nitrogen (but not peptide) bonds"/>
    <property type="evidence" value="ECO:0007669"/>
    <property type="project" value="InterPro"/>
</dbReference>
<evidence type="ECO:0000313" key="8">
    <source>
        <dbReference type="Proteomes" id="UP001157355"/>
    </source>
</evidence>
<reference evidence="7 8" key="1">
    <citation type="journal article" date="2014" name="Int. J. Syst. Evol. Microbiol.">
        <title>Complete genome sequence of Corynebacterium casei LMG S-19264T (=DSM 44701T), isolated from a smear-ripened cheese.</title>
        <authorList>
            <consortium name="US DOE Joint Genome Institute (JGI-PGF)"/>
            <person name="Walter F."/>
            <person name="Albersmeier A."/>
            <person name="Kalinowski J."/>
            <person name="Ruckert C."/>
        </authorList>
    </citation>
    <scope>NUCLEOTIDE SEQUENCE [LARGE SCALE GENOMIC DNA]</scope>
    <source>
        <strain evidence="7 8">NBRC 111766</strain>
    </source>
</reference>
<dbReference type="SUPFAM" id="SSF158694">
    <property type="entry name" value="UraD-Like"/>
    <property type="match status" value="1"/>
</dbReference>
<dbReference type="AlphaFoldDB" id="A0AA37X1A5"/>